<reference evidence="3" key="1">
    <citation type="submission" date="2020-03" db="EMBL/GenBank/DDBJ databases">
        <authorList>
            <person name="Weist P."/>
        </authorList>
    </citation>
    <scope>NUCLEOTIDE SEQUENCE</scope>
</reference>
<name>A0A9N7V3V5_PLEPL</name>
<gene>
    <name evidence="3" type="ORF">PLEPLA_LOCUS32800</name>
</gene>
<comment type="caution">
    <text evidence="3">The sequence shown here is derived from an EMBL/GenBank/DDBJ whole genome shotgun (WGS) entry which is preliminary data.</text>
</comment>
<accession>A0A9N7V3V5</accession>
<feature type="transmembrane region" description="Helical" evidence="2">
    <location>
        <begin position="65"/>
        <end position="97"/>
    </location>
</feature>
<dbReference type="Proteomes" id="UP001153269">
    <property type="component" value="Unassembled WGS sequence"/>
</dbReference>
<protein>
    <recommendedName>
        <fullName evidence="5">Protein shisa-5</fullName>
    </recommendedName>
</protein>
<sequence length="205" mass="22149">MGACRCRGAVEEYPGENVDTSCLILHRLDIEVPSEQVLGHALSVLSKVTEGKGSSEEMYPDGFNAVAILGVIFGSLFCFVLLFVLIICCACPCCLIYKSCHKRHNQVVTTTTQVVNVPMQPHPPHPSYPGYQPVPGLGGYGGLPGPTAPPHSYMEAAQPPYSPVQFPPGQPMNSFPPPGQYYPPPPPYSDDREHPPYNPSFGPKA</sequence>
<keyword evidence="4" id="KW-1185">Reference proteome</keyword>
<evidence type="ECO:0000313" key="4">
    <source>
        <dbReference type="Proteomes" id="UP001153269"/>
    </source>
</evidence>
<dbReference type="AlphaFoldDB" id="A0A9N7V3V5"/>
<evidence type="ECO:0000256" key="2">
    <source>
        <dbReference type="SAM" id="Phobius"/>
    </source>
</evidence>
<keyword evidence="2" id="KW-0472">Membrane</keyword>
<proteinExistence type="predicted"/>
<dbReference type="EMBL" id="CADEAL010003546">
    <property type="protein sequence ID" value="CAB1445070.1"/>
    <property type="molecule type" value="Genomic_DNA"/>
</dbReference>
<keyword evidence="2" id="KW-1133">Transmembrane helix</keyword>
<keyword evidence="2" id="KW-0812">Transmembrane</keyword>
<evidence type="ECO:0000313" key="3">
    <source>
        <dbReference type="EMBL" id="CAB1445070.1"/>
    </source>
</evidence>
<organism evidence="3 4">
    <name type="scientific">Pleuronectes platessa</name>
    <name type="common">European plaice</name>
    <dbReference type="NCBI Taxonomy" id="8262"/>
    <lineage>
        <taxon>Eukaryota</taxon>
        <taxon>Metazoa</taxon>
        <taxon>Chordata</taxon>
        <taxon>Craniata</taxon>
        <taxon>Vertebrata</taxon>
        <taxon>Euteleostomi</taxon>
        <taxon>Actinopterygii</taxon>
        <taxon>Neopterygii</taxon>
        <taxon>Teleostei</taxon>
        <taxon>Neoteleostei</taxon>
        <taxon>Acanthomorphata</taxon>
        <taxon>Carangaria</taxon>
        <taxon>Pleuronectiformes</taxon>
        <taxon>Pleuronectoidei</taxon>
        <taxon>Pleuronectidae</taxon>
        <taxon>Pleuronectes</taxon>
    </lineage>
</organism>
<evidence type="ECO:0008006" key="5">
    <source>
        <dbReference type="Google" id="ProtNLM"/>
    </source>
</evidence>
<evidence type="ECO:0000256" key="1">
    <source>
        <dbReference type="SAM" id="MobiDB-lite"/>
    </source>
</evidence>
<feature type="compositionally biased region" description="Pro residues" evidence="1">
    <location>
        <begin position="160"/>
        <end position="188"/>
    </location>
</feature>
<feature type="region of interest" description="Disordered" evidence="1">
    <location>
        <begin position="148"/>
        <end position="205"/>
    </location>
</feature>